<dbReference type="PRINTS" id="PR00111">
    <property type="entry name" value="ABHYDROLASE"/>
</dbReference>
<dbReference type="SUPFAM" id="SSF53474">
    <property type="entry name" value="alpha/beta-Hydrolases"/>
    <property type="match status" value="1"/>
</dbReference>
<name>A0ABW7ZGS4_9ACTN</name>
<dbReference type="PANTHER" id="PTHR43798">
    <property type="entry name" value="MONOACYLGLYCEROL LIPASE"/>
    <property type="match status" value="1"/>
</dbReference>
<dbReference type="InterPro" id="IPR029058">
    <property type="entry name" value="AB_hydrolase_fold"/>
</dbReference>
<dbReference type="InterPro" id="IPR050266">
    <property type="entry name" value="AB_hydrolase_sf"/>
</dbReference>
<proteinExistence type="predicted"/>
<gene>
    <name evidence="2" type="ORF">ACIBP4_07100</name>
</gene>
<dbReference type="EMBL" id="JBITLE010000002">
    <property type="protein sequence ID" value="MFI7262056.1"/>
    <property type="molecule type" value="Genomic_DNA"/>
</dbReference>
<accession>A0ABW7ZGS4</accession>
<organism evidence="2 3">
    <name type="scientific">Micromonospora maritima</name>
    <dbReference type="NCBI Taxonomy" id="986711"/>
    <lineage>
        <taxon>Bacteria</taxon>
        <taxon>Bacillati</taxon>
        <taxon>Actinomycetota</taxon>
        <taxon>Actinomycetes</taxon>
        <taxon>Micromonosporales</taxon>
        <taxon>Micromonosporaceae</taxon>
        <taxon>Micromonospora</taxon>
    </lineage>
</organism>
<feature type="domain" description="AB hydrolase-1" evidence="1">
    <location>
        <begin position="41"/>
        <end position="288"/>
    </location>
</feature>
<dbReference type="Proteomes" id="UP001612812">
    <property type="component" value="Unassembled WGS sequence"/>
</dbReference>
<reference evidence="2 3" key="1">
    <citation type="submission" date="2024-10" db="EMBL/GenBank/DDBJ databases">
        <title>The Natural Products Discovery Center: Release of the First 8490 Sequenced Strains for Exploring Actinobacteria Biosynthetic Diversity.</title>
        <authorList>
            <person name="Kalkreuter E."/>
            <person name="Kautsar S.A."/>
            <person name="Yang D."/>
            <person name="Bader C.D."/>
            <person name="Teijaro C.N."/>
            <person name="Fluegel L."/>
            <person name="Davis C.M."/>
            <person name="Simpson J.R."/>
            <person name="Lauterbach L."/>
            <person name="Steele A.D."/>
            <person name="Gui C."/>
            <person name="Meng S."/>
            <person name="Li G."/>
            <person name="Viehrig K."/>
            <person name="Ye F."/>
            <person name="Su P."/>
            <person name="Kiefer A.F."/>
            <person name="Nichols A."/>
            <person name="Cepeda A.J."/>
            <person name="Yan W."/>
            <person name="Fan B."/>
            <person name="Jiang Y."/>
            <person name="Adhikari A."/>
            <person name="Zheng C.-J."/>
            <person name="Schuster L."/>
            <person name="Cowan T.M."/>
            <person name="Smanski M.J."/>
            <person name="Chevrette M.G."/>
            <person name="De Carvalho L.P.S."/>
            <person name="Shen B."/>
        </authorList>
    </citation>
    <scope>NUCLEOTIDE SEQUENCE [LARGE SCALE GENOMIC DNA]</scope>
    <source>
        <strain evidence="2 3">NPDC049845</strain>
    </source>
</reference>
<evidence type="ECO:0000259" key="1">
    <source>
        <dbReference type="Pfam" id="PF12697"/>
    </source>
</evidence>
<dbReference type="InterPro" id="IPR000639">
    <property type="entry name" value="Epox_hydrolase-like"/>
</dbReference>
<comment type="caution">
    <text evidence="2">The sequence shown here is derived from an EMBL/GenBank/DDBJ whole genome shotgun (WGS) entry which is preliminary data.</text>
</comment>
<sequence length="301" mass="32362">MRDFVIEALTELVPVRVSRQELLRGSRRLRWAEAGVGRPTIVLVAGCGETALDWASIMPKSAECSRVVAYDRAGLGESEPAVPLTIETQVEDLAALLDEVGPAVVVGHSWGGLLAQLVALNCPHRIAGLVLIDPSHEELETWWATAAEVAMATGVVSLKSVGLFGKVARGMGRSLAMRCTDDDRLRGLIADAYVASYSSRQQVRMIRTEALLAARSAPFAREARGTSAMPDVPVVVLSAGRGKPRSLQERSAPLMREIAASTPRGRHSIVDDAGHYIHHDRPEVVIEAIADVVAVIRAESE</sequence>
<dbReference type="RefSeq" id="WP_396767811.1">
    <property type="nucleotide sequence ID" value="NZ_JBITLA010000001.1"/>
</dbReference>
<evidence type="ECO:0000313" key="3">
    <source>
        <dbReference type="Proteomes" id="UP001612812"/>
    </source>
</evidence>
<dbReference type="InterPro" id="IPR000073">
    <property type="entry name" value="AB_hydrolase_1"/>
</dbReference>
<evidence type="ECO:0000313" key="2">
    <source>
        <dbReference type="EMBL" id="MFI7262056.1"/>
    </source>
</evidence>
<dbReference type="GO" id="GO:0016787">
    <property type="term" value="F:hydrolase activity"/>
    <property type="evidence" value="ECO:0007669"/>
    <property type="project" value="UniProtKB-KW"/>
</dbReference>
<protein>
    <submittedName>
        <fullName evidence="2">Alpha/beta fold hydrolase</fullName>
    </submittedName>
</protein>
<dbReference type="PRINTS" id="PR00412">
    <property type="entry name" value="EPOXHYDRLASE"/>
</dbReference>
<dbReference type="PANTHER" id="PTHR43798:SF33">
    <property type="entry name" value="HYDROLASE, PUTATIVE (AFU_ORTHOLOGUE AFUA_2G14860)-RELATED"/>
    <property type="match status" value="1"/>
</dbReference>
<dbReference type="Pfam" id="PF12697">
    <property type="entry name" value="Abhydrolase_6"/>
    <property type="match status" value="1"/>
</dbReference>
<dbReference type="Gene3D" id="3.40.50.1820">
    <property type="entry name" value="alpha/beta hydrolase"/>
    <property type="match status" value="1"/>
</dbReference>
<keyword evidence="2" id="KW-0378">Hydrolase</keyword>
<keyword evidence="3" id="KW-1185">Reference proteome</keyword>